<name>A0A0M3IW47_ASCLU</name>
<proteinExistence type="predicted"/>
<dbReference type="WBParaSite" id="ALUE_0002297501-mRNA-1">
    <property type="protein sequence ID" value="ALUE_0002297501-mRNA-1"/>
    <property type="gene ID" value="ALUE_0002297501"/>
</dbReference>
<protein>
    <submittedName>
        <fullName evidence="2">Uncharacterized protein</fullName>
    </submittedName>
</protein>
<dbReference type="Proteomes" id="UP000036681">
    <property type="component" value="Unplaced"/>
</dbReference>
<sequence length="57" mass="6857">MVVNIQLNGIQQASIRHVKLLDNSYQSLFRFKDHFFSFKAKKITLIQPRKFFLLQFL</sequence>
<dbReference type="AlphaFoldDB" id="A0A0M3IW47"/>
<accession>A0A0M3IW47</accession>
<keyword evidence="1" id="KW-1185">Reference proteome</keyword>
<reference evidence="2" key="1">
    <citation type="submission" date="2017-02" db="UniProtKB">
        <authorList>
            <consortium name="WormBaseParasite"/>
        </authorList>
    </citation>
    <scope>IDENTIFICATION</scope>
</reference>
<evidence type="ECO:0000313" key="2">
    <source>
        <dbReference type="WBParaSite" id="ALUE_0002297501-mRNA-1"/>
    </source>
</evidence>
<evidence type="ECO:0000313" key="1">
    <source>
        <dbReference type="Proteomes" id="UP000036681"/>
    </source>
</evidence>
<organism evidence="1 2">
    <name type="scientific">Ascaris lumbricoides</name>
    <name type="common">Giant roundworm</name>
    <dbReference type="NCBI Taxonomy" id="6252"/>
    <lineage>
        <taxon>Eukaryota</taxon>
        <taxon>Metazoa</taxon>
        <taxon>Ecdysozoa</taxon>
        <taxon>Nematoda</taxon>
        <taxon>Chromadorea</taxon>
        <taxon>Rhabditida</taxon>
        <taxon>Spirurina</taxon>
        <taxon>Ascaridomorpha</taxon>
        <taxon>Ascaridoidea</taxon>
        <taxon>Ascarididae</taxon>
        <taxon>Ascaris</taxon>
    </lineage>
</organism>